<keyword evidence="3" id="KW-0808">Transferase</keyword>
<evidence type="ECO:0000256" key="5">
    <source>
        <dbReference type="PROSITE-ProRule" id="PRU00169"/>
    </source>
</evidence>
<dbReference type="InterPro" id="IPR003661">
    <property type="entry name" value="HisK_dim/P_dom"/>
</dbReference>
<feature type="transmembrane region" description="Helical" evidence="6">
    <location>
        <begin position="145"/>
        <end position="162"/>
    </location>
</feature>
<dbReference type="SUPFAM" id="SSF52172">
    <property type="entry name" value="CheY-like"/>
    <property type="match status" value="1"/>
</dbReference>
<dbReference type="InterPro" id="IPR001789">
    <property type="entry name" value="Sig_transdc_resp-reg_receiver"/>
</dbReference>
<dbReference type="EMBL" id="JAIMJA010000006">
    <property type="protein sequence ID" value="MCE2594684.1"/>
    <property type="molecule type" value="Genomic_DNA"/>
</dbReference>
<dbReference type="SMART" id="SM00387">
    <property type="entry name" value="HATPase_c"/>
    <property type="match status" value="1"/>
</dbReference>
<dbReference type="Gene3D" id="1.10.287.130">
    <property type="match status" value="1"/>
</dbReference>
<evidence type="ECO:0000313" key="10">
    <source>
        <dbReference type="Proteomes" id="UP001201273"/>
    </source>
</evidence>
<evidence type="ECO:0000313" key="9">
    <source>
        <dbReference type="EMBL" id="MCE2594684.1"/>
    </source>
</evidence>
<feature type="transmembrane region" description="Helical" evidence="6">
    <location>
        <begin position="169"/>
        <end position="187"/>
    </location>
</feature>
<evidence type="ECO:0000259" key="8">
    <source>
        <dbReference type="PROSITE" id="PS50110"/>
    </source>
</evidence>
<evidence type="ECO:0000259" key="7">
    <source>
        <dbReference type="PROSITE" id="PS50109"/>
    </source>
</evidence>
<dbReference type="PROSITE" id="PS50109">
    <property type="entry name" value="HIS_KIN"/>
    <property type="match status" value="1"/>
</dbReference>
<dbReference type="Pfam" id="PF00512">
    <property type="entry name" value="HisKA"/>
    <property type="match status" value="1"/>
</dbReference>
<feature type="modified residue" description="4-aspartylphosphate" evidence="5">
    <location>
        <position position="532"/>
    </location>
</feature>
<keyword evidence="6" id="KW-0812">Transmembrane</keyword>
<comment type="catalytic activity">
    <reaction evidence="1">
        <text>ATP + protein L-histidine = ADP + protein N-phospho-L-histidine.</text>
        <dbReference type="EC" id="2.7.13.3"/>
    </reaction>
</comment>
<dbReference type="PROSITE" id="PS50110">
    <property type="entry name" value="RESPONSE_REGULATORY"/>
    <property type="match status" value="1"/>
</dbReference>
<dbReference type="InterPro" id="IPR036890">
    <property type="entry name" value="HATPase_C_sf"/>
</dbReference>
<feature type="domain" description="Response regulatory" evidence="8">
    <location>
        <begin position="483"/>
        <end position="598"/>
    </location>
</feature>
<dbReference type="PANTHER" id="PTHR43047:SF9">
    <property type="entry name" value="HISTIDINE KINASE"/>
    <property type="match status" value="1"/>
</dbReference>
<feature type="transmembrane region" description="Helical" evidence="6">
    <location>
        <begin position="193"/>
        <end position="212"/>
    </location>
</feature>
<dbReference type="PANTHER" id="PTHR43047">
    <property type="entry name" value="TWO-COMPONENT HISTIDINE PROTEIN KINASE"/>
    <property type="match status" value="1"/>
</dbReference>
<accession>A0ABS8W6Q5</accession>
<dbReference type="CDD" id="cd00075">
    <property type="entry name" value="HATPase"/>
    <property type="match status" value="1"/>
</dbReference>
<comment type="caution">
    <text evidence="9">The sequence shown here is derived from an EMBL/GenBank/DDBJ whole genome shotgun (WGS) entry which is preliminary data.</text>
</comment>
<dbReference type="SMART" id="SM00388">
    <property type="entry name" value="HisKA"/>
    <property type="match status" value="1"/>
</dbReference>
<evidence type="ECO:0000256" key="6">
    <source>
        <dbReference type="SAM" id="Phobius"/>
    </source>
</evidence>
<dbReference type="InterPro" id="IPR011006">
    <property type="entry name" value="CheY-like_superfamily"/>
</dbReference>
<dbReference type="InterPro" id="IPR003594">
    <property type="entry name" value="HATPase_dom"/>
</dbReference>
<evidence type="ECO:0000256" key="1">
    <source>
        <dbReference type="ARBA" id="ARBA00000085"/>
    </source>
</evidence>
<feature type="transmembrane region" description="Helical" evidence="6">
    <location>
        <begin position="111"/>
        <end position="130"/>
    </location>
</feature>
<sequence>MLTLPSFSELKLLMSQPANQSDQISAFSGYFVDNAKEAQAQKQLWTSQAKAIRVPLIIFSILIVCASYLDYVQYQFESHFFVFLSLRLLLAGLAGSIYWQSTKTNKPRHFNALVGVFQFYILCFFFAIFYDRWFLNPLPSISETFYTVLFISYPLLACYVFPTRLWVSLWHSLLAVMMYIFIIDIIPETKLEYHITELITCLFFVYYSYHLMRTRHRDQRQLLLYEAQQQSALSLAIKASQDKSRFIAATSHDLRQPLHSLNIYNELLMQQLKGTPSVSLLEKSRLAIDSLSQYFESLIDISRLDAGNALSQKVHFQLQDVLKSVVDEQQALAKKNQIQLVLVNTSFIAYSDPNLVKKVLEQLVKNALIHSRSKKVLIGVRHHGDKGQVQVLDQGKGIPVDQIDTIFDEFKQINNPERNRNKGLGLGLALAKKLSNLLTLNLTVTSKPEHSCVFSFELTKGDANKRVPLQGSEGENLEQTNQAVLLIDDDEMVLEAMTAMLESWGYHVLQAANSNQAMTLAKQQTVQLVITDYNLPGAYNGPALLSKLNQQYQATLPAIILTGDISLTPCHSIQQHGYLLLHKPVKGAQLRMAMRKLCPPLRQQT</sequence>
<dbReference type="Proteomes" id="UP001201273">
    <property type="component" value="Unassembled WGS sequence"/>
</dbReference>
<dbReference type="Gene3D" id="3.40.50.2300">
    <property type="match status" value="1"/>
</dbReference>
<dbReference type="Gene3D" id="3.30.565.10">
    <property type="entry name" value="Histidine kinase-like ATPase, C-terminal domain"/>
    <property type="match status" value="1"/>
</dbReference>
<gene>
    <name evidence="9" type="ORF">K6Y31_07635</name>
</gene>
<dbReference type="SMART" id="SM00448">
    <property type="entry name" value="REC"/>
    <property type="match status" value="1"/>
</dbReference>
<feature type="transmembrane region" description="Helical" evidence="6">
    <location>
        <begin position="81"/>
        <end position="99"/>
    </location>
</feature>
<keyword evidence="5" id="KW-0597">Phosphoprotein</keyword>
<reference evidence="9 10" key="1">
    <citation type="journal article" date="2022" name="Environ. Microbiol. Rep.">
        <title>Eco-phylogenetic analyses reveal divergent evolution of vitamin B12 metabolism in the marine bacterial family 'Psychromonadaceae'.</title>
        <authorList>
            <person name="Jin X."/>
            <person name="Yang Y."/>
            <person name="Cao H."/>
            <person name="Gao B."/>
            <person name="Zhao Z."/>
        </authorList>
    </citation>
    <scope>NUCLEOTIDE SEQUENCE [LARGE SCALE GENOMIC DNA]</scope>
    <source>
        <strain evidence="9 10">MKS20</strain>
    </source>
</reference>
<dbReference type="CDD" id="cd00082">
    <property type="entry name" value="HisKA"/>
    <property type="match status" value="1"/>
</dbReference>
<dbReference type="InterPro" id="IPR005467">
    <property type="entry name" value="His_kinase_dom"/>
</dbReference>
<dbReference type="SUPFAM" id="SSF47384">
    <property type="entry name" value="Homodimeric domain of signal transducing histidine kinase"/>
    <property type="match status" value="1"/>
</dbReference>
<keyword evidence="4 9" id="KW-0418">Kinase</keyword>
<proteinExistence type="predicted"/>
<dbReference type="Pfam" id="PF00072">
    <property type="entry name" value="Response_reg"/>
    <property type="match status" value="1"/>
</dbReference>
<keyword evidence="6" id="KW-0472">Membrane</keyword>
<dbReference type="GO" id="GO:0016301">
    <property type="term" value="F:kinase activity"/>
    <property type="evidence" value="ECO:0007669"/>
    <property type="project" value="UniProtKB-KW"/>
</dbReference>
<keyword evidence="6" id="KW-1133">Transmembrane helix</keyword>
<protein>
    <recommendedName>
        <fullName evidence="2">histidine kinase</fullName>
        <ecNumber evidence="2">2.7.13.3</ecNumber>
    </recommendedName>
</protein>
<dbReference type="RefSeq" id="WP_233052213.1">
    <property type="nucleotide sequence ID" value="NZ_JAIMJA010000006.1"/>
</dbReference>
<dbReference type="CDD" id="cd00156">
    <property type="entry name" value="REC"/>
    <property type="match status" value="1"/>
</dbReference>
<dbReference type="EC" id="2.7.13.3" evidence="2"/>
<evidence type="ECO:0000256" key="2">
    <source>
        <dbReference type="ARBA" id="ARBA00012438"/>
    </source>
</evidence>
<evidence type="ECO:0000256" key="4">
    <source>
        <dbReference type="ARBA" id="ARBA00022777"/>
    </source>
</evidence>
<dbReference type="SUPFAM" id="SSF55874">
    <property type="entry name" value="ATPase domain of HSP90 chaperone/DNA topoisomerase II/histidine kinase"/>
    <property type="match status" value="1"/>
</dbReference>
<feature type="domain" description="Histidine kinase" evidence="7">
    <location>
        <begin position="249"/>
        <end position="462"/>
    </location>
</feature>
<feature type="transmembrane region" description="Helical" evidence="6">
    <location>
        <begin position="51"/>
        <end position="69"/>
    </location>
</feature>
<keyword evidence="10" id="KW-1185">Reference proteome</keyword>
<dbReference type="InterPro" id="IPR036097">
    <property type="entry name" value="HisK_dim/P_sf"/>
</dbReference>
<dbReference type="Pfam" id="PF02518">
    <property type="entry name" value="HATPase_c"/>
    <property type="match status" value="1"/>
</dbReference>
<organism evidence="9 10">
    <name type="scientific">Motilimonas cestriensis</name>
    <dbReference type="NCBI Taxonomy" id="2742685"/>
    <lineage>
        <taxon>Bacteria</taxon>
        <taxon>Pseudomonadati</taxon>
        <taxon>Pseudomonadota</taxon>
        <taxon>Gammaproteobacteria</taxon>
        <taxon>Alteromonadales</taxon>
        <taxon>Alteromonadales genera incertae sedis</taxon>
        <taxon>Motilimonas</taxon>
    </lineage>
</organism>
<evidence type="ECO:0000256" key="3">
    <source>
        <dbReference type="ARBA" id="ARBA00022679"/>
    </source>
</evidence>
<name>A0ABS8W6Q5_9GAMM</name>